<evidence type="ECO:0000259" key="7">
    <source>
        <dbReference type="Pfam" id="PF01625"/>
    </source>
</evidence>
<feature type="domain" description="Peptide methionine sulphoxide reductase MsrA" evidence="7">
    <location>
        <begin position="55"/>
        <end position="207"/>
    </location>
</feature>
<evidence type="ECO:0000256" key="6">
    <source>
        <dbReference type="SAM" id="SignalP"/>
    </source>
</evidence>
<comment type="catalytic activity">
    <reaction evidence="4 5">
        <text>[thioredoxin]-disulfide + L-methionine + H2O = L-methionine (S)-S-oxide + [thioredoxin]-dithiol</text>
        <dbReference type="Rhea" id="RHEA:19993"/>
        <dbReference type="Rhea" id="RHEA-COMP:10698"/>
        <dbReference type="Rhea" id="RHEA-COMP:10700"/>
        <dbReference type="ChEBI" id="CHEBI:15377"/>
        <dbReference type="ChEBI" id="CHEBI:29950"/>
        <dbReference type="ChEBI" id="CHEBI:50058"/>
        <dbReference type="ChEBI" id="CHEBI:57844"/>
        <dbReference type="ChEBI" id="CHEBI:58772"/>
        <dbReference type="EC" id="1.8.4.11"/>
    </reaction>
</comment>
<evidence type="ECO:0000256" key="3">
    <source>
        <dbReference type="ARBA" id="ARBA00047806"/>
    </source>
</evidence>
<accession>A0A951PCB0</accession>
<dbReference type="PANTHER" id="PTHR43774">
    <property type="entry name" value="PEPTIDE METHIONINE SULFOXIDE REDUCTASE"/>
    <property type="match status" value="1"/>
</dbReference>
<dbReference type="EMBL" id="JAHHHV010000068">
    <property type="protein sequence ID" value="MBW4466413.1"/>
    <property type="molecule type" value="Genomic_DNA"/>
</dbReference>
<dbReference type="NCBIfam" id="TIGR00401">
    <property type="entry name" value="msrA"/>
    <property type="match status" value="1"/>
</dbReference>
<evidence type="ECO:0000313" key="8">
    <source>
        <dbReference type="EMBL" id="MBW4466413.1"/>
    </source>
</evidence>
<dbReference type="InterPro" id="IPR036509">
    <property type="entry name" value="Met_Sox_Rdtase_MsrA_sf"/>
</dbReference>
<name>A0A951PCB0_9CYAN</name>
<sequence length="228" mass="25317">MRKLKFSRSLVISVLALSLTAAVALASSLNSGSTRSSNPVPDPVFDPQATAGTQKAVFAGGCFWGMEGVFEHLKGVSEVKTGYAGGDAATATYEQVSAGSTDHAEAVEVTYDPTKISYGELLKIYFFVAHDPTELNRQGPDVGEQYRSEIFFTDEQQKQVAEAYMHQLAEAKSFDEPIVTQMTPLDRFYDAEAYHQDFIKRNPLKPYVVIHDMPQIRQLEAQFPEMYQ</sequence>
<feature type="signal peptide" evidence="6">
    <location>
        <begin position="1"/>
        <end position="26"/>
    </location>
</feature>
<dbReference type="Gene3D" id="3.30.1060.10">
    <property type="entry name" value="Peptide methionine sulphoxide reductase MsrA"/>
    <property type="match status" value="1"/>
</dbReference>
<dbReference type="HAMAP" id="MF_01401">
    <property type="entry name" value="MsrA"/>
    <property type="match status" value="1"/>
</dbReference>
<evidence type="ECO:0000313" key="9">
    <source>
        <dbReference type="Proteomes" id="UP000707356"/>
    </source>
</evidence>
<comment type="function">
    <text evidence="5">Has an important function as a repair enzyme for proteins that have been inactivated by oxidation. Catalyzes the reversible oxidation-reduction of methionine sulfoxide in proteins to methionine.</text>
</comment>
<feature type="chain" id="PRO_5037255381" description="Peptide methionine sulfoxide reductase MsrA" evidence="6">
    <location>
        <begin position="27"/>
        <end position="228"/>
    </location>
</feature>
<evidence type="ECO:0000256" key="1">
    <source>
        <dbReference type="ARBA" id="ARBA00005591"/>
    </source>
</evidence>
<dbReference type="Proteomes" id="UP000707356">
    <property type="component" value="Unassembled WGS sequence"/>
</dbReference>
<comment type="similarity">
    <text evidence="1 5">Belongs to the MsrA Met sulfoxide reductase family.</text>
</comment>
<gene>
    <name evidence="5 8" type="primary">msrA</name>
    <name evidence="8" type="ORF">KME07_13395</name>
</gene>
<protein>
    <recommendedName>
        <fullName evidence="5">Peptide methionine sulfoxide reductase MsrA</fullName>
        <shortName evidence="5">Protein-methionine-S-oxide reductase</shortName>
        <ecNumber evidence="5">1.8.4.11</ecNumber>
    </recommendedName>
    <alternativeName>
        <fullName evidence="5">Peptide-methionine (S)-S-oxide reductase</fullName>
        <shortName evidence="5">Peptide Met(O) reductase</shortName>
    </alternativeName>
</protein>
<proteinExistence type="inferred from homology"/>
<dbReference type="GO" id="GO:0008113">
    <property type="term" value="F:peptide-methionine (S)-S-oxide reductase activity"/>
    <property type="evidence" value="ECO:0007669"/>
    <property type="project" value="UniProtKB-UniRule"/>
</dbReference>
<dbReference type="AlphaFoldDB" id="A0A951PCB0"/>
<dbReference type="Pfam" id="PF01625">
    <property type="entry name" value="PMSR"/>
    <property type="match status" value="1"/>
</dbReference>
<comment type="caution">
    <text evidence="8">The sequence shown here is derived from an EMBL/GenBank/DDBJ whole genome shotgun (WGS) entry which is preliminary data.</text>
</comment>
<dbReference type="InterPro" id="IPR002569">
    <property type="entry name" value="Met_Sox_Rdtase_MsrA_dom"/>
</dbReference>
<dbReference type="EC" id="1.8.4.11" evidence="5"/>
<organism evidence="8 9">
    <name type="scientific">Pegethrix bostrychoides GSE-TBD4-15B</name>
    <dbReference type="NCBI Taxonomy" id="2839662"/>
    <lineage>
        <taxon>Bacteria</taxon>
        <taxon>Bacillati</taxon>
        <taxon>Cyanobacteriota</taxon>
        <taxon>Cyanophyceae</taxon>
        <taxon>Oculatellales</taxon>
        <taxon>Oculatellaceae</taxon>
        <taxon>Pegethrix</taxon>
    </lineage>
</organism>
<evidence type="ECO:0000256" key="5">
    <source>
        <dbReference type="HAMAP-Rule" id="MF_01401"/>
    </source>
</evidence>
<comment type="catalytic activity">
    <reaction evidence="3 5">
        <text>L-methionyl-[protein] + [thioredoxin]-disulfide + H2O = L-methionyl-(S)-S-oxide-[protein] + [thioredoxin]-dithiol</text>
        <dbReference type="Rhea" id="RHEA:14217"/>
        <dbReference type="Rhea" id="RHEA-COMP:10698"/>
        <dbReference type="Rhea" id="RHEA-COMP:10700"/>
        <dbReference type="Rhea" id="RHEA-COMP:12313"/>
        <dbReference type="Rhea" id="RHEA-COMP:12315"/>
        <dbReference type="ChEBI" id="CHEBI:15377"/>
        <dbReference type="ChEBI" id="CHEBI:16044"/>
        <dbReference type="ChEBI" id="CHEBI:29950"/>
        <dbReference type="ChEBI" id="CHEBI:44120"/>
        <dbReference type="ChEBI" id="CHEBI:50058"/>
        <dbReference type="EC" id="1.8.4.11"/>
    </reaction>
</comment>
<dbReference type="SUPFAM" id="SSF55068">
    <property type="entry name" value="Peptide methionine sulfoxide reductase"/>
    <property type="match status" value="1"/>
</dbReference>
<keyword evidence="2 5" id="KW-0560">Oxidoreductase</keyword>
<evidence type="ECO:0000256" key="4">
    <source>
        <dbReference type="ARBA" id="ARBA00048782"/>
    </source>
</evidence>
<dbReference type="PANTHER" id="PTHR43774:SF1">
    <property type="entry name" value="PEPTIDE METHIONINE SULFOXIDE REDUCTASE MSRA 2"/>
    <property type="match status" value="1"/>
</dbReference>
<keyword evidence="6" id="KW-0732">Signal</keyword>
<evidence type="ECO:0000256" key="2">
    <source>
        <dbReference type="ARBA" id="ARBA00023002"/>
    </source>
</evidence>
<reference evidence="8" key="1">
    <citation type="submission" date="2021-05" db="EMBL/GenBank/DDBJ databases">
        <authorList>
            <person name="Pietrasiak N."/>
            <person name="Ward R."/>
            <person name="Stajich J.E."/>
            <person name="Kurbessoian T."/>
        </authorList>
    </citation>
    <scope>NUCLEOTIDE SEQUENCE</scope>
    <source>
        <strain evidence="8">GSE-TBD4-15B</strain>
    </source>
</reference>
<reference evidence="8" key="2">
    <citation type="journal article" date="2022" name="Microbiol. Resour. Announc.">
        <title>Metagenome Sequencing to Explore Phylogenomics of Terrestrial Cyanobacteria.</title>
        <authorList>
            <person name="Ward R.D."/>
            <person name="Stajich J.E."/>
            <person name="Johansen J.R."/>
            <person name="Huntemann M."/>
            <person name="Clum A."/>
            <person name="Foster B."/>
            <person name="Foster B."/>
            <person name="Roux S."/>
            <person name="Palaniappan K."/>
            <person name="Varghese N."/>
            <person name="Mukherjee S."/>
            <person name="Reddy T.B.K."/>
            <person name="Daum C."/>
            <person name="Copeland A."/>
            <person name="Chen I.A."/>
            <person name="Ivanova N.N."/>
            <person name="Kyrpides N.C."/>
            <person name="Shapiro N."/>
            <person name="Eloe-Fadrosh E.A."/>
            <person name="Pietrasiak N."/>
        </authorList>
    </citation>
    <scope>NUCLEOTIDE SEQUENCE</scope>
    <source>
        <strain evidence="8">GSE-TBD4-15B</strain>
    </source>
</reference>
<feature type="active site" evidence="5">
    <location>
        <position position="62"/>
    </location>
</feature>